<comment type="caution">
    <text evidence="1">The sequence shown here is derived from an EMBL/GenBank/DDBJ whole genome shotgun (WGS) entry which is preliminary data.</text>
</comment>
<proteinExistence type="predicted"/>
<sequence>MRNIFEDEIKEMRTNNINDVVRNPEKYQDKLKKYAERYDFDLNYLQQEILENVHLINHIAKDPQKQNFHEKLVEKYINSNFEEFEEFEILPKNSEKSIYLSNGLVVSRNNLTTKNHTKSIDFKWKYKNYIVYASHKYTKDRGGAQDNQYDDVKSFLKHARENINKENLFIAICDGDYYREKKFQELRNLVIGSRKCIISSVDSLKKEIDKCIEDQDEEDNK</sequence>
<evidence type="ECO:0000313" key="2">
    <source>
        <dbReference type="Proteomes" id="UP000028537"/>
    </source>
</evidence>
<evidence type="ECO:0000313" key="1">
    <source>
        <dbReference type="EMBL" id="KEZ22331.1"/>
    </source>
</evidence>
<keyword evidence="2" id="KW-1185">Reference proteome</keyword>
<organism evidence="1 2">
    <name type="scientific">Ureaplasma diversum NCTC 246</name>
    <dbReference type="NCBI Taxonomy" id="1188241"/>
    <lineage>
        <taxon>Bacteria</taxon>
        <taxon>Bacillati</taxon>
        <taxon>Mycoplasmatota</taxon>
        <taxon>Mycoplasmoidales</taxon>
        <taxon>Mycoplasmoidaceae</taxon>
        <taxon>Ureaplasma</taxon>
    </lineage>
</organism>
<dbReference type="RefSeq" id="WP_038103421.1">
    <property type="nucleotide sequence ID" value="NZ_JFDP01000082.1"/>
</dbReference>
<reference evidence="1 2" key="1">
    <citation type="submission" date="2014-02" db="EMBL/GenBank/DDBJ databases">
        <title>Genome sequence of Ureaplasma diversum strain 246.</title>
        <authorList>
            <person name="Sirand-Pugnet P."/>
            <person name="Breton M."/>
            <person name="Dordet-Frisoni E."/>
            <person name="Baranowski E."/>
            <person name="Barre A."/>
            <person name="Couture C."/>
            <person name="Dupuy V."/>
            <person name="Gaurivaud P."/>
            <person name="Jacob D."/>
            <person name="Lemaitre C."/>
            <person name="Manso-Silvan L."/>
            <person name="Nikolski M."/>
            <person name="Nouvel L.-X."/>
            <person name="Poumarat F."/>
            <person name="Tardy F."/>
            <person name="Thebault P."/>
            <person name="Theil S."/>
            <person name="Citti C."/>
            <person name="Thiaucourt F."/>
            <person name="Blanchard A."/>
        </authorList>
    </citation>
    <scope>NUCLEOTIDE SEQUENCE [LARGE SCALE GENOMIC DNA]</scope>
    <source>
        <strain evidence="1 2">NCTC 246</strain>
    </source>
</reference>
<dbReference type="EMBL" id="JFDP01000082">
    <property type="protein sequence ID" value="KEZ22331.1"/>
    <property type="molecule type" value="Genomic_DNA"/>
</dbReference>
<name>A0A084EWI9_9BACT</name>
<dbReference type="AlphaFoldDB" id="A0A084EWI9"/>
<dbReference type="OrthoDB" id="407959at2"/>
<gene>
    <name evidence="1" type="ORF">UDIV_6450</name>
</gene>
<protein>
    <submittedName>
        <fullName evidence="1">Uncharacterized protein</fullName>
    </submittedName>
</protein>
<dbReference type="Proteomes" id="UP000028537">
    <property type="component" value="Unassembled WGS sequence"/>
</dbReference>
<accession>A0A084EWI9</accession>